<dbReference type="InterPro" id="IPR012312">
    <property type="entry name" value="Hemerythrin-like"/>
</dbReference>
<dbReference type="Pfam" id="PF04282">
    <property type="entry name" value="DUF438"/>
    <property type="match status" value="1"/>
</dbReference>
<dbReference type="Proteomes" id="UP001167831">
    <property type="component" value="Unassembled WGS sequence"/>
</dbReference>
<evidence type="ECO:0000259" key="4">
    <source>
        <dbReference type="Pfam" id="PF08984"/>
    </source>
</evidence>
<name>A0AAW7JGQ6_9BACT</name>
<dbReference type="EMBL" id="JAUEIF010000002">
    <property type="protein sequence ID" value="MDN0024692.1"/>
    <property type="molecule type" value="Genomic_DNA"/>
</dbReference>
<comment type="caution">
    <text evidence="6">The sequence shown here is derived from an EMBL/GenBank/DDBJ whole genome shotgun (WGS) entry which is preliminary data.</text>
</comment>
<dbReference type="InterPro" id="IPR035965">
    <property type="entry name" value="PAS-like_dom_sf"/>
</dbReference>
<dbReference type="Proteomes" id="UP001168478">
    <property type="component" value="Unassembled WGS sequence"/>
</dbReference>
<dbReference type="SUPFAM" id="SSF55785">
    <property type="entry name" value="PYP-like sensor domain (PAS domain)"/>
    <property type="match status" value="1"/>
</dbReference>
<dbReference type="GO" id="GO:0005886">
    <property type="term" value="C:plasma membrane"/>
    <property type="evidence" value="ECO:0007669"/>
    <property type="project" value="TreeGrafter"/>
</dbReference>
<dbReference type="Pfam" id="PF08984">
    <property type="entry name" value="DUF1858"/>
    <property type="match status" value="1"/>
</dbReference>
<feature type="domain" description="DUF1858" evidence="4">
    <location>
        <begin position="5"/>
        <end position="62"/>
    </location>
</feature>
<evidence type="ECO:0000259" key="3">
    <source>
        <dbReference type="Pfam" id="PF04282"/>
    </source>
</evidence>
<evidence type="ECO:0000313" key="7">
    <source>
        <dbReference type="Proteomes" id="UP001167831"/>
    </source>
</evidence>
<dbReference type="Gene3D" id="1.10.3910.10">
    <property type="entry name" value="SP0561-like"/>
    <property type="match status" value="1"/>
</dbReference>
<reference evidence="6" key="2">
    <citation type="submission" date="2023-08" db="EMBL/GenBank/DDBJ databases">
        <title>Identification and characterization of horizontal gene transfer across gut microbiota members of farm animals based on homology search.</title>
        <authorList>
            <person name="Schwarzerova J."/>
            <person name="Nykrynova M."/>
            <person name="Jureckova K."/>
            <person name="Cejkova D."/>
            <person name="Rychlik I."/>
        </authorList>
    </citation>
    <scope>NUCLEOTIDE SEQUENCE</scope>
    <source>
        <strain evidence="6">ET15</strain>
        <strain evidence="5">ET37</strain>
    </source>
</reference>
<evidence type="ECO:0000313" key="6">
    <source>
        <dbReference type="EMBL" id="MDN0024692.1"/>
    </source>
</evidence>
<dbReference type="Pfam" id="PF13596">
    <property type="entry name" value="PAS_10"/>
    <property type="match status" value="1"/>
</dbReference>
<feature type="domain" description="Hemerythrin-like" evidence="2">
    <location>
        <begin position="196"/>
        <end position="305"/>
    </location>
</feature>
<dbReference type="PANTHER" id="PTHR39966">
    <property type="entry name" value="BLL2471 PROTEIN-RELATED"/>
    <property type="match status" value="1"/>
</dbReference>
<dbReference type="InterPro" id="IPR038062">
    <property type="entry name" value="ScdA-like_N_sf"/>
</dbReference>
<protein>
    <submittedName>
        <fullName evidence="6">DUF438 domain-containing protein</fullName>
    </submittedName>
</protein>
<dbReference type="PANTHER" id="PTHR39966:SF3">
    <property type="entry name" value="DUF438 DOMAIN-CONTAINING PROTEIN"/>
    <property type="match status" value="1"/>
</dbReference>
<dbReference type="Pfam" id="PF01814">
    <property type="entry name" value="Hemerythrin"/>
    <property type="match status" value="1"/>
</dbReference>
<dbReference type="RefSeq" id="WP_289824639.1">
    <property type="nucleotide sequence ID" value="NZ_JAUEIE010000002.1"/>
</dbReference>
<proteinExistence type="predicted"/>
<feature type="domain" description="DUF438" evidence="3">
    <location>
        <begin position="104"/>
        <end position="167"/>
    </location>
</feature>
<feature type="compositionally biased region" description="Polar residues" evidence="1">
    <location>
        <begin position="82"/>
        <end position="91"/>
    </location>
</feature>
<organism evidence="6 8">
    <name type="scientific">Leyella lascolaii</name>
    <dbReference type="NCBI Taxonomy" id="1776379"/>
    <lineage>
        <taxon>Bacteria</taxon>
        <taxon>Pseudomonadati</taxon>
        <taxon>Bacteroidota</taxon>
        <taxon>Bacteroidia</taxon>
        <taxon>Bacteroidales</taxon>
        <taxon>Prevotellaceae</taxon>
        <taxon>Leyella</taxon>
    </lineage>
</organism>
<evidence type="ECO:0000256" key="1">
    <source>
        <dbReference type="SAM" id="MobiDB-lite"/>
    </source>
</evidence>
<keyword evidence="7" id="KW-1185">Reference proteome</keyword>
<sequence length="493" mass="56461">MAKCIDFNKTVYELAGEYPEFTEVMASVGFTEITKKVMLNSVGKLMTVRQGAKIKKIPMETVVAAFRERGFEVTGIDEPQESLPQTSQSTHAAHGSCDNRTEQIKAYLRRLSDGESLESVRADFVRNFSDVSSEEIMQAEQGLLKDGMPLNEVKKMCDVHSALFHNESVHEEERNVAMAKDNADMALKLAAIEGHPLHTFYRENERLKTLLDEEGSPNDKIRKVRDIRIHYAKKGDLLYPLLRVKYDISGPSQVMWTVDDEIRDELSKLSRATEQDATWTERAEAVLRRVGEMIFKENNILYPLCAANFTTEEWYGIYRDSKQYETCLDIEPSTWKDAEDCLSDDITASETYKDVVKTSDGDEILLAGGHLTIAQLSAMLDTMPMEITFVDADNINRFFNDNGHKKVFKRPQMAIDREVFSCHPPKIEPMVRAIIEDFRSGRRDSVPVWMEEEGRTMLITYMAVRDKQSRYLGTMELVQDMTFAKEHFNFSKQ</sequence>
<dbReference type="Gene3D" id="1.20.120.520">
    <property type="entry name" value="nmb1532 protein domain like"/>
    <property type="match status" value="1"/>
</dbReference>
<evidence type="ECO:0000259" key="2">
    <source>
        <dbReference type="Pfam" id="PF01814"/>
    </source>
</evidence>
<dbReference type="InterPro" id="IPR007380">
    <property type="entry name" value="DUF438"/>
</dbReference>
<feature type="region of interest" description="Disordered" evidence="1">
    <location>
        <begin position="75"/>
        <end position="97"/>
    </location>
</feature>
<accession>A0AAW7JGQ6</accession>
<evidence type="ECO:0000313" key="5">
    <source>
        <dbReference type="EMBL" id="MDN0021915.1"/>
    </source>
</evidence>
<dbReference type="InterPro" id="IPR015077">
    <property type="entry name" value="DUF1858"/>
</dbReference>
<dbReference type="EMBL" id="JAUEIE010000002">
    <property type="protein sequence ID" value="MDN0021915.1"/>
    <property type="molecule type" value="Genomic_DNA"/>
</dbReference>
<dbReference type="AlphaFoldDB" id="A0AAW7JGQ6"/>
<gene>
    <name evidence="5" type="ORF">QVN81_02575</name>
    <name evidence="6" type="ORF">QVN84_04025</name>
</gene>
<dbReference type="SUPFAM" id="SSF140683">
    <property type="entry name" value="SP0561-like"/>
    <property type="match status" value="1"/>
</dbReference>
<reference evidence="6" key="1">
    <citation type="submission" date="2023-06" db="EMBL/GenBank/DDBJ databases">
        <authorList>
            <person name="Zeman M."/>
            <person name="Kubasova T."/>
            <person name="Jahodarova E."/>
            <person name="Nykrynova M."/>
            <person name="Rychlik I."/>
        </authorList>
    </citation>
    <scope>NUCLEOTIDE SEQUENCE</scope>
    <source>
        <strain evidence="6">ET15</strain>
        <strain evidence="5">ET37</strain>
    </source>
</reference>
<evidence type="ECO:0000313" key="8">
    <source>
        <dbReference type="Proteomes" id="UP001168478"/>
    </source>
</evidence>